<keyword evidence="1" id="KW-0472">Membrane</keyword>
<protein>
    <recommendedName>
        <fullName evidence="2">PDZ domain-containing protein</fullName>
    </recommendedName>
</protein>
<feature type="transmembrane region" description="Helical" evidence="1">
    <location>
        <begin position="78"/>
        <end position="95"/>
    </location>
</feature>
<evidence type="ECO:0000313" key="4">
    <source>
        <dbReference type="Proteomes" id="UP000075806"/>
    </source>
</evidence>
<proteinExistence type="predicted"/>
<dbReference type="AlphaFoldDB" id="A0A162EU52"/>
<organism evidence="3 4">
    <name type="scientific">Alkalihalobacillus trypoxylicola</name>
    <dbReference type="NCBI Taxonomy" id="519424"/>
    <lineage>
        <taxon>Bacteria</taxon>
        <taxon>Bacillati</taxon>
        <taxon>Bacillota</taxon>
        <taxon>Bacilli</taxon>
        <taxon>Bacillales</taxon>
        <taxon>Bacillaceae</taxon>
        <taxon>Alkalihalobacillus</taxon>
    </lineage>
</organism>
<keyword evidence="1" id="KW-1133">Transmembrane helix</keyword>
<evidence type="ECO:0000259" key="2">
    <source>
        <dbReference type="SMART" id="SM00228"/>
    </source>
</evidence>
<comment type="caution">
    <text evidence="3">The sequence shown here is derived from an EMBL/GenBank/DDBJ whole genome shotgun (WGS) entry which is preliminary data.</text>
</comment>
<feature type="transmembrane region" description="Helical" evidence="1">
    <location>
        <begin position="188"/>
        <end position="211"/>
    </location>
</feature>
<dbReference type="RefSeq" id="WP_061947790.1">
    <property type="nucleotide sequence ID" value="NZ_LTAO01000005.1"/>
</dbReference>
<reference evidence="3" key="1">
    <citation type="submission" date="2016-02" db="EMBL/GenBank/DDBJ databases">
        <title>Genome sequence of Bacillus trypoxylicola KCTC 13244(T).</title>
        <authorList>
            <person name="Jeong H."/>
            <person name="Park S.-H."/>
            <person name="Choi S.-K."/>
        </authorList>
    </citation>
    <scope>NUCLEOTIDE SEQUENCE [LARGE SCALE GENOMIC DNA]</scope>
    <source>
        <strain evidence="3">KCTC 13244</strain>
    </source>
</reference>
<dbReference type="InterPro" id="IPR001478">
    <property type="entry name" value="PDZ"/>
</dbReference>
<feature type="domain" description="PDZ" evidence="2">
    <location>
        <begin position="269"/>
        <end position="361"/>
    </location>
</feature>
<accession>A0A162EU52</accession>
<dbReference type="Gene3D" id="2.30.42.10">
    <property type="match status" value="1"/>
</dbReference>
<dbReference type="OrthoDB" id="198399at2"/>
<dbReference type="STRING" id="519424.AZF04_16050"/>
<feature type="transmembrane region" description="Helical" evidence="1">
    <location>
        <begin position="53"/>
        <end position="72"/>
    </location>
</feature>
<name>A0A162EU52_9BACI</name>
<feature type="transmembrane region" description="Helical" evidence="1">
    <location>
        <begin position="249"/>
        <end position="280"/>
    </location>
</feature>
<dbReference type="EMBL" id="LTAO01000005">
    <property type="protein sequence ID" value="KYG33732.1"/>
    <property type="molecule type" value="Genomic_DNA"/>
</dbReference>
<evidence type="ECO:0000256" key="1">
    <source>
        <dbReference type="SAM" id="Phobius"/>
    </source>
</evidence>
<keyword evidence="4" id="KW-1185">Reference proteome</keyword>
<feature type="transmembrane region" description="Helical" evidence="1">
    <location>
        <begin position="6"/>
        <end position="32"/>
    </location>
</feature>
<dbReference type="SUPFAM" id="SSF50156">
    <property type="entry name" value="PDZ domain-like"/>
    <property type="match status" value="1"/>
</dbReference>
<dbReference type="InterPro" id="IPR041489">
    <property type="entry name" value="PDZ_6"/>
</dbReference>
<feature type="transmembrane region" description="Helical" evidence="1">
    <location>
        <begin position="139"/>
        <end position="160"/>
    </location>
</feature>
<dbReference type="Proteomes" id="UP000075806">
    <property type="component" value="Unassembled WGS sequence"/>
</dbReference>
<gene>
    <name evidence="3" type="ORF">AZF04_16050</name>
</gene>
<sequence length="395" mass="44147">MLIDILITVGITIGSFFMNPLFYLGLLIIFILANQRVNKERNAFNTRVFARRADIIVPFWQSLIIGLVFSIITAALGIVVSLPFLILLFAVYFILAITTQIRWISPVYALGIMIIILSLEPLVGGYSSLTDLYNYVSDIPLITMVILLATLLLVETILVMRSGHKFTSPNLQRSKRGKWVGQHEVKRLWVIPVVLFIPNGIIPTFDFWPVISLGETQLQPVLVPFLIGFHHLFKSNIPAKAIKRLNRSLLLFSVLMVGLTVTAYFFPIISLGIAILAILAREAISFITRSKEKQSAPFFTAKDQGCTVLGILPGSPAEKMSIKIGETITKVNGQAVHNEHEFYEALQLNSAFCKLEVKDYAHEVRFAQGALYVGEHHQLGVLLVKTEQDLQDSVI</sequence>
<evidence type="ECO:0000313" key="3">
    <source>
        <dbReference type="EMBL" id="KYG33732.1"/>
    </source>
</evidence>
<feature type="transmembrane region" description="Helical" evidence="1">
    <location>
        <begin position="107"/>
        <end position="127"/>
    </location>
</feature>
<dbReference type="InterPro" id="IPR036034">
    <property type="entry name" value="PDZ_sf"/>
</dbReference>
<keyword evidence="1" id="KW-0812">Transmembrane</keyword>
<dbReference type="Pfam" id="PF17820">
    <property type="entry name" value="PDZ_6"/>
    <property type="match status" value="1"/>
</dbReference>
<dbReference type="SMART" id="SM00228">
    <property type="entry name" value="PDZ"/>
    <property type="match status" value="1"/>
</dbReference>